<keyword evidence="3" id="KW-1185">Reference proteome</keyword>
<gene>
    <name evidence="2" type="ORF">NDU88_003423</name>
</gene>
<reference evidence="2" key="1">
    <citation type="journal article" date="2022" name="bioRxiv">
        <title>Sequencing and chromosome-scale assembly of the giantPleurodeles waltlgenome.</title>
        <authorList>
            <person name="Brown T."/>
            <person name="Elewa A."/>
            <person name="Iarovenko S."/>
            <person name="Subramanian E."/>
            <person name="Araus A.J."/>
            <person name="Petzold A."/>
            <person name="Susuki M."/>
            <person name="Suzuki K.-i.T."/>
            <person name="Hayashi T."/>
            <person name="Toyoda A."/>
            <person name="Oliveira C."/>
            <person name="Osipova E."/>
            <person name="Leigh N.D."/>
            <person name="Simon A."/>
            <person name="Yun M.H."/>
        </authorList>
    </citation>
    <scope>NUCLEOTIDE SEQUENCE</scope>
    <source>
        <strain evidence="2">20211129_DDA</strain>
        <tissue evidence="2">Liver</tissue>
    </source>
</reference>
<evidence type="ECO:0000313" key="3">
    <source>
        <dbReference type="Proteomes" id="UP001066276"/>
    </source>
</evidence>
<dbReference type="Proteomes" id="UP001066276">
    <property type="component" value="Chromosome 4_2"/>
</dbReference>
<evidence type="ECO:0000256" key="1">
    <source>
        <dbReference type="SAM" id="MobiDB-lite"/>
    </source>
</evidence>
<proteinExistence type="predicted"/>
<protein>
    <submittedName>
        <fullName evidence="2">Uncharacterized protein</fullName>
    </submittedName>
</protein>
<sequence length="217" mass="23642">MERQRRRVWLLHHCPSARAASRAQALLTSKVSAKSSQPAPPGPTSLSVVVRLLSAATAAFPPPQPGRSPHPVWAPRRQPDLHCLSSDVCCVPEPPAASQAESSTRCSPSKKFSIRGPVRHSHRGPPQEAEPPTPHRCSRLSSGTCCVPAAPVALSGRWLCPLRPKQEAQRLQARLTTLPVFTGVQRRPTGNRSEQWRTSTSMHPRQVPAPALKFWAG</sequence>
<evidence type="ECO:0000313" key="2">
    <source>
        <dbReference type="EMBL" id="KAJ1162959.1"/>
    </source>
</evidence>
<dbReference type="EMBL" id="JANPWB010000008">
    <property type="protein sequence ID" value="KAJ1162959.1"/>
    <property type="molecule type" value="Genomic_DNA"/>
</dbReference>
<accession>A0AAV7SDE5</accession>
<comment type="caution">
    <text evidence="2">The sequence shown here is derived from an EMBL/GenBank/DDBJ whole genome shotgun (WGS) entry which is preliminary data.</text>
</comment>
<feature type="region of interest" description="Disordered" evidence="1">
    <location>
        <begin position="96"/>
        <end position="138"/>
    </location>
</feature>
<dbReference type="AlphaFoldDB" id="A0AAV7SDE5"/>
<organism evidence="2 3">
    <name type="scientific">Pleurodeles waltl</name>
    <name type="common">Iberian ribbed newt</name>
    <dbReference type="NCBI Taxonomy" id="8319"/>
    <lineage>
        <taxon>Eukaryota</taxon>
        <taxon>Metazoa</taxon>
        <taxon>Chordata</taxon>
        <taxon>Craniata</taxon>
        <taxon>Vertebrata</taxon>
        <taxon>Euteleostomi</taxon>
        <taxon>Amphibia</taxon>
        <taxon>Batrachia</taxon>
        <taxon>Caudata</taxon>
        <taxon>Salamandroidea</taxon>
        <taxon>Salamandridae</taxon>
        <taxon>Pleurodelinae</taxon>
        <taxon>Pleurodeles</taxon>
    </lineage>
</organism>
<feature type="compositionally biased region" description="Polar residues" evidence="1">
    <location>
        <begin position="188"/>
        <end position="203"/>
    </location>
</feature>
<feature type="region of interest" description="Disordered" evidence="1">
    <location>
        <begin position="184"/>
        <end position="203"/>
    </location>
</feature>
<name>A0AAV7SDE5_PLEWA</name>